<gene>
    <name evidence="1" type="ORF">VKT23_008623</name>
</gene>
<comment type="caution">
    <text evidence="1">The sequence shown here is derived from an EMBL/GenBank/DDBJ whole genome shotgun (WGS) entry which is preliminary data.</text>
</comment>
<keyword evidence="2" id="KW-1185">Reference proteome</keyword>
<dbReference type="Proteomes" id="UP001498398">
    <property type="component" value="Unassembled WGS sequence"/>
</dbReference>
<reference evidence="1 2" key="1">
    <citation type="submission" date="2024-01" db="EMBL/GenBank/DDBJ databases">
        <title>A draft genome for the cacao thread blight pathogen Marasmiellus scandens.</title>
        <authorList>
            <person name="Baruah I.K."/>
            <person name="Leung J."/>
            <person name="Bukari Y."/>
            <person name="Amoako-Attah I."/>
            <person name="Meinhardt L.W."/>
            <person name="Bailey B.A."/>
            <person name="Cohen S.P."/>
        </authorList>
    </citation>
    <scope>NUCLEOTIDE SEQUENCE [LARGE SCALE GENOMIC DNA]</scope>
    <source>
        <strain evidence="1 2">GH-19</strain>
    </source>
</reference>
<dbReference type="EMBL" id="JBANRG010000013">
    <property type="protein sequence ID" value="KAK7461445.1"/>
    <property type="molecule type" value="Genomic_DNA"/>
</dbReference>
<evidence type="ECO:0000313" key="2">
    <source>
        <dbReference type="Proteomes" id="UP001498398"/>
    </source>
</evidence>
<name>A0ABR1JJ91_9AGAR</name>
<proteinExistence type="predicted"/>
<organism evidence="1 2">
    <name type="scientific">Marasmiellus scandens</name>
    <dbReference type="NCBI Taxonomy" id="2682957"/>
    <lineage>
        <taxon>Eukaryota</taxon>
        <taxon>Fungi</taxon>
        <taxon>Dikarya</taxon>
        <taxon>Basidiomycota</taxon>
        <taxon>Agaricomycotina</taxon>
        <taxon>Agaricomycetes</taxon>
        <taxon>Agaricomycetidae</taxon>
        <taxon>Agaricales</taxon>
        <taxon>Marasmiineae</taxon>
        <taxon>Omphalotaceae</taxon>
        <taxon>Marasmiellus</taxon>
    </lineage>
</organism>
<evidence type="ECO:0000313" key="1">
    <source>
        <dbReference type="EMBL" id="KAK7461445.1"/>
    </source>
</evidence>
<sequence>MVSLRQYYPVAGARGIKKLLRHERQKEVASNVFKWVFIPWLQIEIDSYVDRVNSTRKRAQRHKILPHGPADDIEEHPDRYNVVDFKVLIDPEAGYMQEAERLYAPPDHPVFQLVPPEFDLWAQHYYEEIGAPMITRENVWNVYELLLERFESNSGLVDTLTLSGYEDNRDAQAEEDLMFPNTIIDDLSPLAYDEESGYMGGLQGGLGPEILDGDLIDGVVDFSSDSEPDTDG</sequence>
<accession>A0ABR1JJ91</accession>
<protein>
    <submittedName>
        <fullName evidence="1">Uncharacterized protein</fullName>
    </submittedName>
</protein>